<feature type="repeat" description="ANK" evidence="3">
    <location>
        <begin position="25"/>
        <end position="57"/>
    </location>
</feature>
<dbReference type="OrthoDB" id="194358at2759"/>
<dbReference type="Pfam" id="PF12796">
    <property type="entry name" value="Ank_2"/>
    <property type="match status" value="1"/>
</dbReference>
<dbReference type="STRING" id="75743.A0A401PZS7"/>
<evidence type="ECO:0000313" key="4">
    <source>
        <dbReference type="EMBL" id="GCB78657.1"/>
    </source>
</evidence>
<dbReference type="Gene3D" id="1.25.40.20">
    <property type="entry name" value="Ankyrin repeat-containing domain"/>
    <property type="match status" value="1"/>
</dbReference>
<gene>
    <name evidence="4" type="ORF">scyTo_0015859</name>
</gene>
<keyword evidence="5" id="KW-1185">Reference proteome</keyword>
<dbReference type="InterPro" id="IPR036770">
    <property type="entry name" value="Ankyrin_rpt-contain_sf"/>
</dbReference>
<organism evidence="4 5">
    <name type="scientific">Scyliorhinus torazame</name>
    <name type="common">Cloudy catshark</name>
    <name type="synonym">Catulus torazame</name>
    <dbReference type="NCBI Taxonomy" id="75743"/>
    <lineage>
        <taxon>Eukaryota</taxon>
        <taxon>Metazoa</taxon>
        <taxon>Chordata</taxon>
        <taxon>Craniata</taxon>
        <taxon>Vertebrata</taxon>
        <taxon>Chondrichthyes</taxon>
        <taxon>Elasmobranchii</taxon>
        <taxon>Galeomorphii</taxon>
        <taxon>Galeoidea</taxon>
        <taxon>Carcharhiniformes</taxon>
        <taxon>Scyliorhinidae</taxon>
        <taxon>Scyliorhinus</taxon>
    </lineage>
</organism>
<dbReference type="OMA" id="WEGHTRC"/>
<name>A0A401PZS7_SCYTO</name>
<dbReference type="SMART" id="SM00248">
    <property type="entry name" value="ANK"/>
    <property type="match status" value="2"/>
</dbReference>
<dbReference type="GO" id="GO:0085020">
    <property type="term" value="P:protein K6-linked ubiquitination"/>
    <property type="evidence" value="ECO:0007669"/>
    <property type="project" value="TreeGrafter"/>
</dbReference>
<accession>A0A401PZS7</accession>
<comment type="caution">
    <text evidence="4">The sequence shown here is derived from an EMBL/GenBank/DDBJ whole genome shotgun (WGS) entry which is preliminary data.</text>
</comment>
<proteinExistence type="predicted"/>
<dbReference type="SUPFAM" id="SSF48403">
    <property type="entry name" value="Ankyrin repeat"/>
    <property type="match status" value="1"/>
</dbReference>
<dbReference type="GO" id="GO:0031436">
    <property type="term" value="C:BRCA1-BARD1 complex"/>
    <property type="evidence" value="ECO:0007669"/>
    <property type="project" value="TreeGrafter"/>
</dbReference>
<feature type="repeat" description="ANK" evidence="3">
    <location>
        <begin position="58"/>
        <end position="84"/>
    </location>
</feature>
<dbReference type="EMBL" id="BFAA01009207">
    <property type="protein sequence ID" value="GCB78657.1"/>
    <property type="molecule type" value="Genomic_DNA"/>
</dbReference>
<evidence type="ECO:0000313" key="5">
    <source>
        <dbReference type="Proteomes" id="UP000288216"/>
    </source>
</evidence>
<dbReference type="PANTHER" id="PTHR24171">
    <property type="entry name" value="ANKYRIN REPEAT DOMAIN-CONTAINING PROTEIN 39-RELATED"/>
    <property type="match status" value="1"/>
</dbReference>
<keyword evidence="2 3" id="KW-0040">ANK repeat</keyword>
<dbReference type="GO" id="GO:0004842">
    <property type="term" value="F:ubiquitin-protein transferase activity"/>
    <property type="evidence" value="ECO:0007669"/>
    <property type="project" value="TreeGrafter"/>
</dbReference>
<dbReference type="PROSITE" id="PS50088">
    <property type="entry name" value="ANK_REPEAT"/>
    <property type="match status" value="2"/>
</dbReference>
<dbReference type="Proteomes" id="UP000288216">
    <property type="component" value="Unassembled WGS sequence"/>
</dbReference>
<evidence type="ECO:0000256" key="3">
    <source>
        <dbReference type="PROSITE-ProRule" id="PRU00023"/>
    </source>
</evidence>
<keyword evidence="1" id="KW-0677">Repeat</keyword>
<dbReference type="AlphaFoldDB" id="A0A401PZS7"/>
<evidence type="ECO:0000256" key="1">
    <source>
        <dbReference type="ARBA" id="ARBA00022737"/>
    </source>
</evidence>
<dbReference type="InterPro" id="IPR002110">
    <property type="entry name" value="Ankyrin_rpt"/>
</dbReference>
<dbReference type="PANTHER" id="PTHR24171:SF8">
    <property type="entry name" value="BRCA1-ASSOCIATED RING DOMAIN PROTEIN 1"/>
    <property type="match status" value="1"/>
</dbReference>
<reference evidence="4 5" key="1">
    <citation type="journal article" date="2018" name="Nat. Ecol. Evol.">
        <title>Shark genomes provide insights into elasmobranch evolution and the origin of vertebrates.</title>
        <authorList>
            <person name="Hara Y"/>
            <person name="Yamaguchi K"/>
            <person name="Onimaru K"/>
            <person name="Kadota M"/>
            <person name="Koyanagi M"/>
            <person name="Keeley SD"/>
            <person name="Tatsumi K"/>
            <person name="Tanaka K"/>
            <person name="Motone F"/>
            <person name="Kageyama Y"/>
            <person name="Nozu R"/>
            <person name="Adachi N"/>
            <person name="Nishimura O"/>
            <person name="Nakagawa R"/>
            <person name="Tanegashima C"/>
            <person name="Kiyatake I"/>
            <person name="Matsumoto R"/>
            <person name="Murakumo K"/>
            <person name="Nishida K"/>
            <person name="Terakita A"/>
            <person name="Kuratani S"/>
            <person name="Sato K"/>
            <person name="Hyodo S Kuraku.S."/>
        </authorList>
    </citation>
    <scope>NUCLEOTIDE SEQUENCE [LARGE SCALE GENOMIC DNA]</scope>
</reference>
<protein>
    <submittedName>
        <fullName evidence="4">Uncharacterized protein</fullName>
    </submittedName>
</protein>
<sequence>MLGLREQQGGGPIDQGIDVTKVEVAGRKAIHFAADCGQLEVLEFLIHMGAEINAPDRHGYTALLSAIYEGHVDCVKFLVSKGANKTEKCPDGMSYFEVAESPEMRELLK</sequence>
<dbReference type="PROSITE" id="PS50297">
    <property type="entry name" value="ANK_REP_REGION"/>
    <property type="match status" value="2"/>
</dbReference>
<evidence type="ECO:0000256" key="2">
    <source>
        <dbReference type="ARBA" id="ARBA00023043"/>
    </source>
</evidence>
<dbReference type="GO" id="GO:0070531">
    <property type="term" value="C:BRCA1-A complex"/>
    <property type="evidence" value="ECO:0007669"/>
    <property type="project" value="TreeGrafter"/>
</dbReference>